<feature type="signal peptide" evidence="4">
    <location>
        <begin position="1"/>
        <end position="20"/>
    </location>
</feature>
<dbReference type="InterPro" id="IPR036942">
    <property type="entry name" value="Beta-barrel_TonB_sf"/>
</dbReference>
<comment type="caution">
    <text evidence="5">The sequence shown here is derived from an EMBL/GenBank/DDBJ whole genome shotgun (WGS) entry which is preliminary data.</text>
</comment>
<accession>A0ABS9UP79</accession>
<name>A0ABS9UP79_9BACT</name>
<evidence type="ECO:0000256" key="1">
    <source>
        <dbReference type="ARBA" id="ARBA00004442"/>
    </source>
</evidence>
<keyword evidence="6" id="KW-1185">Reference proteome</keyword>
<keyword evidence="4" id="KW-0732">Signal</keyword>
<dbReference type="Pfam" id="PF13715">
    <property type="entry name" value="CarbopepD_reg_2"/>
    <property type="match status" value="1"/>
</dbReference>
<dbReference type="SUPFAM" id="SSF56935">
    <property type="entry name" value="Porins"/>
    <property type="match status" value="1"/>
</dbReference>
<reference evidence="5" key="1">
    <citation type="submission" date="2022-03" db="EMBL/GenBank/DDBJ databases">
        <title>De novo assembled genomes of Belliella spp. (Cyclobacteriaceae) strains.</title>
        <authorList>
            <person name="Szabo A."/>
            <person name="Korponai K."/>
            <person name="Felfoldi T."/>
        </authorList>
    </citation>
    <scope>NUCLEOTIDE SEQUENCE</scope>
    <source>
        <strain evidence="5">DSM 107340</strain>
    </source>
</reference>
<evidence type="ECO:0000256" key="2">
    <source>
        <dbReference type="ARBA" id="ARBA00023136"/>
    </source>
</evidence>
<proteinExistence type="predicted"/>
<organism evidence="5 6">
    <name type="scientific">Belliella calami</name>
    <dbReference type="NCBI Taxonomy" id="2923436"/>
    <lineage>
        <taxon>Bacteria</taxon>
        <taxon>Pseudomonadati</taxon>
        <taxon>Bacteroidota</taxon>
        <taxon>Cytophagia</taxon>
        <taxon>Cytophagales</taxon>
        <taxon>Cyclobacteriaceae</taxon>
        <taxon>Belliella</taxon>
    </lineage>
</organism>
<dbReference type="EMBL" id="JAKZGS010000004">
    <property type="protein sequence ID" value="MCH7397975.1"/>
    <property type="molecule type" value="Genomic_DNA"/>
</dbReference>
<evidence type="ECO:0000313" key="5">
    <source>
        <dbReference type="EMBL" id="MCH7397975.1"/>
    </source>
</evidence>
<evidence type="ECO:0000256" key="3">
    <source>
        <dbReference type="ARBA" id="ARBA00023237"/>
    </source>
</evidence>
<evidence type="ECO:0000256" key="4">
    <source>
        <dbReference type="SAM" id="SignalP"/>
    </source>
</evidence>
<dbReference type="InterPro" id="IPR008969">
    <property type="entry name" value="CarboxyPept-like_regulatory"/>
</dbReference>
<feature type="chain" id="PRO_5046112861" evidence="4">
    <location>
        <begin position="21"/>
        <end position="914"/>
    </location>
</feature>
<comment type="subcellular location">
    <subcellularLocation>
        <location evidence="1">Cell outer membrane</location>
    </subcellularLocation>
</comment>
<keyword evidence="5" id="KW-0675">Receptor</keyword>
<evidence type="ECO:0000313" key="6">
    <source>
        <dbReference type="Proteomes" id="UP001165488"/>
    </source>
</evidence>
<keyword evidence="3" id="KW-0998">Cell outer membrane</keyword>
<dbReference type="Proteomes" id="UP001165488">
    <property type="component" value="Unassembled WGS sequence"/>
</dbReference>
<gene>
    <name evidence="5" type="ORF">MM236_08240</name>
</gene>
<dbReference type="SUPFAM" id="SSF49464">
    <property type="entry name" value="Carboxypeptidase regulatory domain-like"/>
    <property type="match status" value="1"/>
</dbReference>
<dbReference type="Gene3D" id="2.40.170.20">
    <property type="entry name" value="TonB-dependent receptor, beta-barrel domain"/>
    <property type="match status" value="1"/>
</dbReference>
<protein>
    <submittedName>
        <fullName evidence="5">TonB-dependent receptor</fullName>
    </submittedName>
</protein>
<keyword evidence="2" id="KW-0472">Membrane</keyword>
<dbReference type="Gene3D" id="2.60.40.1120">
    <property type="entry name" value="Carboxypeptidase-like, regulatory domain"/>
    <property type="match status" value="1"/>
</dbReference>
<sequence length="914" mass="103183">MNRFSWILIAFLGLSNLSLAQQVSQQERLITGTFIGKTFGEFAETVSNTTPYSFYFDQAELKDIKVNLSMEKSSLREVLYAIFEKTDFKFSIDKEDRVFITKGKALSFSLSPTFFTENSKISSNDGMADGDRTFTRNRLYVIGEPDGNNTGSATLRGKVIGYDTQNPVPGAVIYEQTKTTSTSTNADGEFSITLPKGRHTLFVQNLGGFVEQRQIQINADGRLDLIIEENIISLDEFLLLSEKNLNIGRTEMGIQQLGMSTIKKIPAVLGEVDVIRGVLSLPGVQTVGEASVGFNVRGGAADQNLILYNHATVYNPSHLFGLFSAFNADLISGVDLYKAGVPAQYGGRLSSVLNVNGTYGNTDKIKVNGGIGLLTGRLSVDGPLGENTTFAVGLRSTYSDWLLNLLEENTSFSNGRANFYDFNFNIAHRLSDKHEIRLNAYTSKDSFQFEADTVFSYENLNYNASWKYFISENIESELVIGQDEYNFNIEGRDSPSNAYNLGYRIRQKFLRLNFKQDVGFRHKLSYGLSSQEYRLSPGQLDPFGLDSGILPQRVNSERALESALYLADDIEISEKLNLNLGIRYAIYNYLGPNTARFYQEGESPSENTLEREESFGSGKVIQTYHGPEFRLGARYLLDNTSSIKIGYNTNRQFIHLLTNNAAIAPTDTWKLSDNNINPQWGDQISLGYYKNFKKDMYEFSAEVYHRSMRNLLDYRSGATLLLNEQVEQDILKTEGRSYGVELMLRKNTGKLNGWISYFYSRSLLRTAADEQAEKINNGDWYPNNFDQPHNVTVMGNYELSKRVSTSLNFNYNTGRPITLPVAKFDYAGSERIYFSERNAHRIPDYFRMDFSINLEGNHKTKKLAHSSWSLGVYNVLGRQNPYSVFFTPVNGVLQGYQLSIFARPIPFITYNFKI</sequence>
<dbReference type="RefSeq" id="WP_241274483.1">
    <property type="nucleotide sequence ID" value="NZ_JAKZGS010000004.1"/>
</dbReference>